<evidence type="ECO:0000256" key="4">
    <source>
        <dbReference type="ARBA" id="ARBA00022475"/>
    </source>
</evidence>
<name>A0AAW9MPJ4_9FIRM</name>
<comment type="similarity">
    <text evidence="2 8">Belongs to the 4-toluene sulfonate uptake permease (TSUP) (TC 2.A.102) family.</text>
</comment>
<evidence type="ECO:0000256" key="7">
    <source>
        <dbReference type="ARBA" id="ARBA00023136"/>
    </source>
</evidence>
<keyword evidence="5 8" id="KW-0812">Transmembrane</keyword>
<dbReference type="AlphaFoldDB" id="A0AAW9MPJ4"/>
<feature type="transmembrane region" description="Helical" evidence="8">
    <location>
        <begin position="187"/>
        <end position="217"/>
    </location>
</feature>
<comment type="caution">
    <text evidence="9">The sequence shown here is derived from an EMBL/GenBank/DDBJ whole genome shotgun (WGS) entry which is preliminary data.</text>
</comment>
<feature type="transmembrane region" description="Helical" evidence="8">
    <location>
        <begin position="98"/>
        <end position="116"/>
    </location>
</feature>
<dbReference type="PANTHER" id="PTHR30269">
    <property type="entry name" value="TRANSMEMBRANE PROTEIN YFCA"/>
    <property type="match status" value="1"/>
</dbReference>
<evidence type="ECO:0000256" key="5">
    <source>
        <dbReference type="ARBA" id="ARBA00022692"/>
    </source>
</evidence>
<keyword evidence="3" id="KW-0813">Transport</keyword>
<keyword evidence="10" id="KW-1185">Reference proteome</keyword>
<keyword evidence="4 8" id="KW-1003">Cell membrane</keyword>
<accession>A0AAW9MPJ4</accession>
<dbReference type="InterPro" id="IPR052017">
    <property type="entry name" value="TSUP"/>
</dbReference>
<evidence type="ECO:0000256" key="1">
    <source>
        <dbReference type="ARBA" id="ARBA00004651"/>
    </source>
</evidence>
<feature type="transmembrane region" description="Helical" evidence="8">
    <location>
        <begin position="72"/>
        <end position="92"/>
    </location>
</feature>
<evidence type="ECO:0000313" key="9">
    <source>
        <dbReference type="EMBL" id="MEB3428961.1"/>
    </source>
</evidence>
<comment type="subcellular location">
    <subcellularLocation>
        <location evidence="1 8">Cell membrane</location>
        <topology evidence="1 8">Multi-pass membrane protein</topology>
    </subcellularLocation>
</comment>
<feature type="transmembrane region" description="Helical" evidence="8">
    <location>
        <begin position="137"/>
        <end position="167"/>
    </location>
</feature>
<reference evidence="9 10" key="1">
    <citation type="submission" date="2024-01" db="EMBL/GenBank/DDBJ databases">
        <title>Complete genome sequence of Citroniella saccharovorans strain M6.X9, isolated from human fecal sample.</title>
        <authorList>
            <person name="Cheng G."/>
            <person name="Westerholm M."/>
            <person name="Schnurer A."/>
        </authorList>
    </citation>
    <scope>NUCLEOTIDE SEQUENCE [LARGE SCALE GENOMIC DNA]</scope>
    <source>
        <strain evidence="9 10">DSM 29873</strain>
    </source>
</reference>
<dbReference type="PANTHER" id="PTHR30269:SF0">
    <property type="entry name" value="MEMBRANE TRANSPORTER PROTEIN YFCA-RELATED"/>
    <property type="match status" value="1"/>
</dbReference>
<dbReference type="EMBL" id="JAYKOT010000003">
    <property type="protein sequence ID" value="MEB3428961.1"/>
    <property type="molecule type" value="Genomic_DNA"/>
</dbReference>
<keyword evidence="7 8" id="KW-0472">Membrane</keyword>
<sequence length="251" mass="27374">MNVNLYLLLPLLFLAAFVDAVSGGGGVISIPSYLITGFPIINALAVNKFSMAISTGVAIRNFYKKGEVEEKLIKKLIPFSFIGSIIGSIIVVNLNPNFLKPFAIIILIVIGIYSLFKKDMGLVDRREEIGEKAFLKMSIISLIIGFYDGFFGPGTGSFLIFAFIKIYGFDYLRASANAKILNLTSNLAALITFIVSGKVIFSYAIIITLVMVIGAYIGSKFALKRGASIVKPFFVTMAILASAKMLIEYFI</sequence>
<dbReference type="InterPro" id="IPR002781">
    <property type="entry name" value="TM_pro_TauE-like"/>
</dbReference>
<keyword evidence="6 8" id="KW-1133">Transmembrane helix</keyword>
<gene>
    <name evidence="9" type="ORF">VLK81_02790</name>
</gene>
<evidence type="ECO:0000313" key="10">
    <source>
        <dbReference type="Proteomes" id="UP001357733"/>
    </source>
</evidence>
<feature type="transmembrane region" description="Helical" evidence="8">
    <location>
        <begin position="30"/>
        <end position="51"/>
    </location>
</feature>
<dbReference type="Pfam" id="PF01925">
    <property type="entry name" value="TauE"/>
    <property type="match status" value="1"/>
</dbReference>
<feature type="transmembrane region" description="Helical" evidence="8">
    <location>
        <begin position="229"/>
        <end position="247"/>
    </location>
</feature>
<evidence type="ECO:0000256" key="6">
    <source>
        <dbReference type="ARBA" id="ARBA00022989"/>
    </source>
</evidence>
<protein>
    <recommendedName>
        <fullName evidence="8">Probable membrane transporter protein</fullName>
    </recommendedName>
</protein>
<dbReference type="RefSeq" id="WP_324619040.1">
    <property type="nucleotide sequence ID" value="NZ_JAYKOT010000003.1"/>
</dbReference>
<evidence type="ECO:0000256" key="8">
    <source>
        <dbReference type="RuleBase" id="RU363041"/>
    </source>
</evidence>
<evidence type="ECO:0000256" key="3">
    <source>
        <dbReference type="ARBA" id="ARBA00022448"/>
    </source>
</evidence>
<organism evidence="9 10">
    <name type="scientific">Citroniella saccharovorans</name>
    <dbReference type="NCBI Taxonomy" id="2053367"/>
    <lineage>
        <taxon>Bacteria</taxon>
        <taxon>Bacillati</taxon>
        <taxon>Bacillota</taxon>
        <taxon>Tissierellia</taxon>
        <taxon>Tissierellales</taxon>
        <taxon>Peptoniphilaceae</taxon>
        <taxon>Citroniella</taxon>
    </lineage>
</organism>
<dbReference type="GO" id="GO:0005886">
    <property type="term" value="C:plasma membrane"/>
    <property type="evidence" value="ECO:0007669"/>
    <property type="project" value="UniProtKB-SubCell"/>
</dbReference>
<evidence type="ECO:0000256" key="2">
    <source>
        <dbReference type="ARBA" id="ARBA00009142"/>
    </source>
</evidence>
<proteinExistence type="inferred from homology"/>
<dbReference type="Proteomes" id="UP001357733">
    <property type="component" value="Unassembled WGS sequence"/>
</dbReference>